<feature type="compositionally biased region" description="Low complexity" evidence="6">
    <location>
        <begin position="61"/>
        <end position="70"/>
    </location>
</feature>
<dbReference type="GO" id="GO:0005634">
    <property type="term" value="C:nucleus"/>
    <property type="evidence" value="ECO:0007669"/>
    <property type="project" value="UniProtKB-SubCell"/>
</dbReference>
<evidence type="ECO:0000313" key="9">
    <source>
        <dbReference type="Proteomes" id="UP000813462"/>
    </source>
</evidence>
<organism evidence="8 9">
    <name type="scientific">Ziziphus jujuba var. spinosa</name>
    <dbReference type="NCBI Taxonomy" id="714518"/>
    <lineage>
        <taxon>Eukaryota</taxon>
        <taxon>Viridiplantae</taxon>
        <taxon>Streptophyta</taxon>
        <taxon>Embryophyta</taxon>
        <taxon>Tracheophyta</taxon>
        <taxon>Spermatophyta</taxon>
        <taxon>Magnoliopsida</taxon>
        <taxon>eudicotyledons</taxon>
        <taxon>Gunneridae</taxon>
        <taxon>Pentapetalae</taxon>
        <taxon>rosids</taxon>
        <taxon>fabids</taxon>
        <taxon>Rosales</taxon>
        <taxon>Rhamnaceae</taxon>
        <taxon>Paliureae</taxon>
        <taxon>Ziziphus</taxon>
    </lineage>
</organism>
<keyword evidence="4" id="KW-0131">Cell cycle</keyword>
<feature type="compositionally biased region" description="Basic residues" evidence="6">
    <location>
        <begin position="1"/>
        <end position="13"/>
    </location>
</feature>
<feature type="region of interest" description="Disordered" evidence="6">
    <location>
        <begin position="55"/>
        <end position="136"/>
    </location>
</feature>
<dbReference type="InterPro" id="IPR057337">
    <property type="entry name" value="Sororin_C"/>
</dbReference>
<keyword evidence="2" id="KW-0498">Mitosis</keyword>
<keyword evidence="3" id="KW-0539">Nucleus</keyword>
<proteinExistence type="inferred from homology"/>
<gene>
    <name evidence="8" type="ORF">FEM48_Zijuj03G0114600</name>
</gene>
<protein>
    <recommendedName>
        <fullName evidence="7">Sororin C-terminal region domain-containing protein</fullName>
    </recommendedName>
</protein>
<dbReference type="Proteomes" id="UP000813462">
    <property type="component" value="Unassembled WGS sequence"/>
</dbReference>
<reference evidence="8" key="1">
    <citation type="journal article" date="2021" name="Front. Plant Sci.">
        <title>Chromosome-Scale Genome Assembly for Chinese Sour Jujube and Insights Into Its Genome Evolution and Domestication Signature.</title>
        <authorList>
            <person name="Shen L.-Y."/>
            <person name="Luo H."/>
            <person name="Wang X.-L."/>
            <person name="Wang X.-M."/>
            <person name="Qiu X.-J."/>
            <person name="Liu H."/>
            <person name="Zhou S.-S."/>
            <person name="Jia K.-H."/>
            <person name="Nie S."/>
            <person name="Bao Y.-T."/>
            <person name="Zhang R.-G."/>
            <person name="Yun Q.-Z."/>
            <person name="Chai Y.-H."/>
            <person name="Lu J.-Y."/>
            <person name="Li Y."/>
            <person name="Zhao S.-W."/>
            <person name="Mao J.-F."/>
            <person name="Jia S.-G."/>
            <person name="Mao Y.-M."/>
        </authorList>
    </citation>
    <scope>NUCLEOTIDE SEQUENCE</scope>
    <source>
        <strain evidence="8">AT0</strain>
        <tissue evidence="8">Leaf</tissue>
    </source>
</reference>
<evidence type="ECO:0000256" key="1">
    <source>
        <dbReference type="ARBA" id="ARBA00022618"/>
    </source>
</evidence>
<feature type="region of interest" description="Disordered" evidence="6">
    <location>
        <begin position="1"/>
        <end position="38"/>
    </location>
</feature>
<evidence type="ECO:0000259" key="7">
    <source>
        <dbReference type="Pfam" id="PF25220"/>
    </source>
</evidence>
<dbReference type="Pfam" id="PF25220">
    <property type="entry name" value="Sororin_C"/>
    <property type="match status" value="1"/>
</dbReference>
<accession>A0A978VQ18</accession>
<evidence type="ECO:0000256" key="6">
    <source>
        <dbReference type="SAM" id="MobiDB-lite"/>
    </source>
</evidence>
<dbReference type="PANTHER" id="PTHR35740:SF1">
    <property type="entry name" value="OS12G0111700 PROTEIN"/>
    <property type="match status" value="1"/>
</dbReference>
<feature type="domain" description="Sororin C-terminal region" evidence="7">
    <location>
        <begin position="208"/>
        <end position="230"/>
    </location>
</feature>
<sequence length="239" mass="26434">METTKQRRLRVRKPLSDCTNTLNSTSQSSSSSSSSFALLKRQNPNLSSALKRLLSHTNPNSKSTTTATAKSADRNDVVPKPSSTLLPPVAAPTTPRPLRSSSSDSGVDDRKVSEPCSVYTRRHTAEKRKSKGKTIAEPSTCIPTLRTRKIGEEIKEDGGDGLSKARTVPRKKVSLKINILQTLNLPVVLLQKQRQIPSKKDVAMHALPRDFIEQQRAYFAEIDAFELPEEEVESVEELD</sequence>
<dbReference type="PANTHER" id="PTHR35740">
    <property type="entry name" value="OS12G0111700 PROTEIN"/>
    <property type="match status" value="1"/>
</dbReference>
<evidence type="ECO:0000313" key="8">
    <source>
        <dbReference type="EMBL" id="KAH7537643.1"/>
    </source>
</evidence>
<dbReference type="GO" id="GO:0051301">
    <property type="term" value="P:cell division"/>
    <property type="evidence" value="ECO:0007669"/>
    <property type="project" value="UniProtKB-KW"/>
</dbReference>
<name>A0A978VQ18_ZIZJJ</name>
<dbReference type="EMBL" id="JAEACU010000003">
    <property type="protein sequence ID" value="KAH7537643.1"/>
    <property type="molecule type" value="Genomic_DNA"/>
</dbReference>
<comment type="caution">
    <text evidence="8">The sequence shown here is derived from an EMBL/GenBank/DDBJ whole genome shotgun (WGS) entry which is preliminary data.</text>
</comment>
<evidence type="ECO:0000256" key="4">
    <source>
        <dbReference type="ARBA" id="ARBA00023306"/>
    </source>
</evidence>
<keyword evidence="1" id="KW-0132">Cell division</keyword>
<evidence type="ECO:0000256" key="2">
    <source>
        <dbReference type="ARBA" id="ARBA00022776"/>
    </source>
</evidence>
<feature type="compositionally biased region" description="Low complexity" evidence="6">
    <location>
        <begin position="24"/>
        <end position="35"/>
    </location>
</feature>
<comment type="similarity">
    <text evidence="5">Belongs to the sororin family.</text>
</comment>
<feature type="compositionally biased region" description="Basic residues" evidence="6">
    <location>
        <begin position="120"/>
        <end position="132"/>
    </location>
</feature>
<feature type="compositionally biased region" description="Low complexity" evidence="6">
    <location>
        <begin position="84"/>
        <end position="105"/>
    </location>
</feature>
<evidence type="ECO:0000256" key="3">
    <source>
        <dbReference type="ARBA" id="ARBA00023242"/>
    </source>
</evidence>
<evidence type="ECO:0000256" key="5">
    <source>
        <dbReference type="ARBA" id="ARBA00093465"/>
    </source>
</evidence>
<dbReference type="AlphaFoldDB" id="A0A978VQ18"/>